<dbReference type="PANTHER" id="PTHR28630">
    <property type="match status" value="1"/>
</dbReference>
<dbReference type="AlphaFoldDB" id="A0A9P7H5X0"/>
<gene>
    <name evidence="1" type="ORF">KAF25_002149</name>
</gene>
<name>A0A9P7H5X0_9HYPO</name>
<dbReference type="InterPro" id="IPR036249">
    <property type="entry name" value="Thioredoxin-like_sf"/>
</dbReference>
<accession>A0A9P7H5X0</accession>
<dbReference type="Gene3D" id="3.40.30.10">
    <property type="entry name" value="Glutaredoxin"/>
    <property type="match status" value="1"/>
</dbReference>
<dbReference type="CDD" id="cd02970">
    <property type="entry name" value="PRX_like2"/>
    <property type="match status" value="1"/>
</dbReference>
<sequence length="222" mass="24972">MNTTCEIPQGKEVPNDQVNDDLPTTEAIKIADAVGILDEKGEKHTFKSVYGGAESPHRVVVFFIRHFFCGACVSYVKFLTEQATPEKLKAINTRIVIIGHGDPGQIEFYRQDTGCEFPLYTDPSEKLYSTLGMIRTWVDGPPNKYIPDSPLWVAYSSIKNAFFKTIAGYPLVKSGTVNQQGGEFLFEGEGDEKVVKWCHRMRFSRDHTDTDEILEVLGIKKD</sequence>
<protein>
    <recommendedName>
        <fullName evidence="3">Thioredoxin-like protein AAED1</fullName>
    </recommendedName>
</protein>
<dbReference type="SUPFAM" id="SSF52833">
    <property type="entry name" value="Thioredoxin-like"/>
    <property type="match status" value="1"/>
</dbReference>
<organism evidence="1 2">
    <name type="scientific">Fusarium avenaceum</name>
    <dbReference type="NCBI Taxonomy" id="40199"/>
    <lineage>
        <taxon>Eukaryota</taxon>
        <taxon>Fungi</taxon>
        <taxon>Dikarya</taxon>
        <taxon>Ascomycota</taxon>
        <taxon>Pezizomycotina</taxon>
        <taxon>Sordariomycetes</taxon>
        <taxon>Hypocreomycetidae</taxon>
        <taxon>Hypocreales</taxon>
        <taxon>Nectriaceae</taxon>
        <taxon>Fusarium</taxon>
        <taxon>Fusarium tricinctum species complex</taxon>
    </lineage>
</organism>
<evidence type="ECO:0000313" key="2">
    <source>
        <dbReference type="Proteomes" id="UP000782241"/>
    </source>
</evidence>
<reference evidence="1" key="1">
    <citation type="submission" date="2021-04" db="EMBL/GenBank/DDBJ databases">
        <title>Draft genome of Fusarium avenaceum strain F156N33, isolated from an atmospheric sample in Virginia.</title>
        <authorList>
            <person name="Yang S."/>
            <person name="Vinatzer B.A."/>
            <person name="Coleman J."/>
        </authorList>
    </citation>
    <scope>NUCLEOTIDE SEQUENCE</scope>
    <source>
        <strain evidence="1">F156N33</strain>
    </source>
</reference>
<dbReference type="PANTHER" id="PTHR28630:SF3">
    <property type="entry name" value="PEROXIREDOXIN-LIKE 2C"/>
    <property type="match status" value="1"/>
</dbReference>
<evidence type="ECO:0008006" key="3">
    <source>
        <dbReference type="Google" id="ProtNLM"/>
    </source>
</evidence>
<dbReference type="Proteomes" id="UP000782241">
    <property type="component" value="Unassembled WGS sequence"/>
</dbReference>
<keyword evidence="2" id="KW-1185">Reference proteome</keyword>
<evidence type="ECO:0000313" key="1">
    <source>
        <dbReference type="EMBL" id="KAG5659590.1"/>
    </source>
</evidence>
<dbReference type="InterPro" id="IPR032801">
    <property type="entry name" value="PXL2A/B/C"/>
</dbReference>
<comment type="caution">
    <text evidence="1">The sequence shown here is derived from an EMBL/GenBank/DDBJ whole genome shotgun (WGS) entry which is preliminary data.</text>
</comment>
<proteinExistence type="predicted"/>
<dbReference type="EMBL" id="JAGPUO010000011">
    <property type="protein sequence ID" value="KAG5659590.1"/>
    <property type="molecule type" value="Genomic_DNA"/>
</dbReference>
<dbReference type="Pfam" id="PF13911">
    <property type="entry name" value="AhpC-TSA_2"/>
    <property type="match status" value="1"/>
</dbReference>